<evidence type="ECO:0000259" key="8">
    <source>
        <dbReference type="SMART" id="SM00235"/>
    </source>
</evidence>
<keyword evidence="7" id="KW-0732">Signal</keyword>
<dbReference type="Proteomes" id="UP001329430">
    <property type="component" value="Chromosome 4"/>
</dbReference>
<comment type="similarity">
    <text evidence="1">Belongs to the peptidase M10A family.</text>
</comment>
<dbReference type="InterPro" id="IPR036365">
    <property type="entry name" value="PGBD-like_sf"/>
</dbReference>
<accession>A0AAN7ZFR8</accession>
<dbReference type="PANTHER" id="PTHR10201:SF323">
    <property type="entry name" value="MATRIX METALLOPROTEINASE-21"/>
    <property type="match status" value="1"/>
</dbReference>
<keyword evidence="10" id="KW-1185">Reference proteome</keyword>
<dbReference type="SUPFAM" id="SSF55486">
    <property type="entry name" value="Metalloproteases ('zincins'), catalytic domain"/>
    <property type="match status" value="1"/>
</dbReference>
<sequence>MILKVLICFVSFFCMSLAKPLPASGDPRTDVITYLIRYKYLTKLESRSEERVTEAIKNFQNFFQLPETGNIDEEMLTIMTKRRCGIPDKLSNRFATTQPIGEKTADLTEEQYAENMQLALDTWAQYVELKFNRVFDLQDADIISYFGSKDHGCGVALHELGHSLGLDHSDVAEAVMFPTYSVWTELSQDDIDRIQKLYPSIN</sequence>
<evidence type="ECO:0000313" key="10">
    <source>
        <dbReference type="Proteomes" id="UP001329430"/>
    </source>
</evidence>
<dbReference type="Pfam" id="PF00413">
    <property type="entry name" value="Peptidase_M10"/>
    <property type="match status" value="1"/>
</dbReference>
<evidence type="ECO:0000256" key="2">
    <source>
        <dbReference type="ARBA" id="ARBA00022670"/>
    </source>
</evidence>
<dbReference type="GO" id="GO:0031012">
    <property type="term" value="C:extracellular matrix"/>
    <property type="evidence" value="ECO:0007669"/>
    <property type="project" value="InterPro"/>
</dbReference>
<comment type="caution">
    <text evidence="9">The sequence shown here is derived from an EMBL/GenBank/DDBJ whole genome shotgun (WGS) entry which is preliminary data.</text>
</comment>
<evidence type="ECO:0000256" key="5">
    <source>
        <dbReference type="ARBA" id="ARBA00022833"/>
    </source>
</evidence>
<dbReference type="GO" id="GO:0004222">
    <property type="term" value="F:metalloendopeptidase activity"/>
    <property type="evidence" value="ECO:0007669"/>
    <property type="project" value="InterPro"/>
</dbReference>
<keyword evidence="6" id="KW-0482">Metalloprotease</keyword>
<dbReference type="EMBL" id="JAVRBK010000004">
    <property type="protein sequence ID" value="KAK5644615.1"/>
    <property type="molecule type" value="Genomic_DNA"/>
</dbReference>
<feature type="signal peptide" evidence="7">
    <location>
        <begin position="1"/>
        <end position="18"/>
    </location>
</feature>
<dbReference type="InterPro" id="IPR006026">
    <property type="entry name" value="Peptidase_Metallo"/>
</dbReference>
<feature type="chain" id="PRO_5042833549" description="Peptidase metallopeptidase domain-containing protein" evidence="7">
    <location>
        <begin position="19"/>
        <end position="202"/>
    </location>
</feature>
<evidence type="ECO:0000256" key="7">
    <source>
        <dbReference type="SAM" id="SignalP"/>
    </source>
</evidence>
<dbReference type="InterPro" id="IPR036366">
    <property type="entry name" value="PGBDSf"/>
</dbReference>
<evidence type="ECO:0000256" key="3">
    <source>
        <dbReference type="ARBA" id="ARBA00022723"/>
    </source>
</evidence>
<evidence type="ECO:0000256" key="4">
    <source>
        <dbReference type="ARBA" id="ARBA00022801"/>
    </source>
</evidence>
<dbReference type="GO" id="GO:0006508">
    <property type="term" value="P:proteolysis"/>
    <property type="evidence" value="ECO:0007669"/>
    <property type="project" value="UniProtKB-KW"/>
</dbReference>
<dbReference type="Pfam" id="PF01471">
    <property type="entry name" value="PG_binding_1"/>
    <property type="match status" value="1"/>
</dbReference>
<organism evidence="9 10">
    <name type="scientific">Pyrocoelia pectoralis</name>
    <dbReference type="NCBI Taxonomy" id="417401"/>
    <lineage>
        <taxon>Eukaryota</taxon>
        <taxon>Metazoa</taxon>
        <taxon>Ecdysozoa</taxon>
        <taxon>Arthropoda</taxon>
        <taxon>Hexapoda</taxon>
        <taxon>Insecta</taxon>
        <taxon>Pterygota</taxon>
        <taxon>Neoptera</taxon>
        <taxon>Endopterygota</taxon>
        <taxon>Coleoptera</taxon>
        <taxon>Polyphaga</taxon>
        <taxon>Elateriformia</taxon>
        <taxon>Elateroidea</taxon>
        <taxon>Lampyridae</taxon>
        <taxon>Lampyrinae</taxon>
        <taxon>Pyrocoelia</taxon>
    </lineage>
</organism>
<gene>
    <name evidence="9" type="ORF">RI129_005915</name>
</gene>
<dbReference type="GO" id="GO:0008270">
    <property type="term" value="F:zinc ion binding"/>
    <property type="evidence" value="ECO:0007669"/>
    <property type="project" value="InterPro"/>
</dbReference>
<keyword evidence="5" id="KW-0862">Zinc</keyword>
<dbReference type="SUPFAM" id="SSF47090">
    <property type="entry name" value="PGBD-like"/>
    <property type="match status" value="1"/>
</dbReference>
<dbReference type="GO" id="GO:0030574">
    <property type="term" value="P:collagen catabolic process"/>
    <property type="evidence" value="ECO:0007669"/>
    <property type="project" value="TreeGrafter"/>
</dbReference>
<keyword evidence="3" id="KW-0479">Metal-binding</keyword>
<dbReference type="Gene3D" id="3.40.390.10">
    <property type="entry name" value="Collagenase (Catalytic Domain)"/>
    <property type="match status" value="2"/>
</dbReference>
<dbReference type="InterPro" id="IPR001818">
    <property type="entry name" value="Pept_M10_metallopeptidase"/>
</dbReference>
<dbReference type="Gene3D" id="1.10.101.10">
    <property type="entry name" value="PGBD-like superfamily/PGBD"/>
    <property type="match status" value="1"/>
</dbReference>
<proteinExistence type="inferred from homology"/>
<reference evidence="9 10" key="1">
    <citation type="journal article" date="2024" name="Insects">
        <title>An Improved Chromosome-Level Genome Assembly of the Firefly Pyrocoelia pectoralis.</title>
        <authorList>
            <person name="Fu X."/>
            <person name="Meyer-Rochow V.B."/>
            <person name="Ballantyne L."/>
            <person name="Zhu X."/>
        </authorList>
    </citation>
    <scope>NUCLEOTIDE SEQUENCE [LARGE SCALE GENOMIC DNA]</scope>
    <source>
        <strain evidence="9">XCY_ONT2</strain>
    </source>
</reference>
<evidence type="ECO:0000313" key="9">
    <source>
        <dbReference type="EMBL" id="KAK5644615.1"/>
    </source>
</evidence>
<protein>
    <recommendedName>
        <fullName evidence="8">Peptidase metallopeptidase domain-containing protein</fullName>
    </recommendedName>
</protein>
<dbReference type="GO" id="GO:0030198">
    <property type="term" value="P:extracellular matrix organization"/>
    <property type="evidence" value="ECO:0007669"/>
    <property type="project" value="TreeGrafter"/>
</dbReference>
<dbReference type="AlphaFoldDB" id="A0AAN7ZFR8"/>
<dbReference type="InterPro" id="IPR024079">
    <property type="entry name" value="MetalloPept_cat_dom_sf"/>
</dbReference>
<keyword evidence="2" id="KW-0645">Protease</keyword>
<dbReference type="SMART" id="SM00235">
    <property type="entry name" value="ZnMc"/>
    <property type="match status" value="1"/>
</dbReference>
<name>A0AAN7ZFR8_9COLE</name>
<dbReference type="PANTHER" id="PTHR10201">
    <property type="entry name" value="MATRIX METALLOPROTEINASE"/>
    <property type="match status" value="1"/>
</dbReference>
<keyword evidence="4" id="KW-0378">Hydrolase</keyword>
<feature type="domain" description="Peptidase metallopeptidase" evidence="8">
    <location>
        <begin position="90"/>
        <end position="200"/>
    </location>
</feature>
<dbReference type="InterPro" id="IPR002477">
    <property type="entry name" value="Peptidoglycan-bd-like"/>
</dbReference>
<evidence type="ECO:0000256" key="1">
    <source>
        <dbReference type="ARBA" id="ARBA00010370"/>
    </source>
</evidence>
<evidence type="ECO:0000256" key="6">
    <source>
        <dbReference type="ARBA" id="ARBA00023049"/>
    </source>
</evidence>